<dbReference type="OrthoDB" id="432685at2759"/>
<dbReference type="EMBL" id="VIBQ01000014">
    <property type="protein sequence ID" value="KAB8349532.1"/>
    <property type="molecule type" value="Genomic_DNA"/>
</dbReference>
<evidence type="ECO:0000313" key="4">
    <source>
        <dbReference type="EMBL" id="KAB8349532.1"/>
    </source>
</evidence>
<feature type="domain" description="Oxidoreductase-like" evidence="3">
    <location>
        <begin position="41"/>
        <end position="76"/>
    </location>
</feature>
<comment type="caution">
    <text evidence="4">The sequence shown here is derived from an EMBL/GenBank/DDBJ whole genome shotgun (WGS) entry which is preliminary data.</text>
</comment>
<protein>
    <recommendedName>
        <fullName evidence="3">Oxidoreductase-like domain-containing protein</fullName>
    </recommendedName>
</protein>
<feature type="region of interest" description="Disordered" evidence="1">
    <location>
        <begin position="87"/>
        <end position="109"/>
    </location>
</feature>
<sequence>MAPTDSSTTFDPRTRSPTLQKLLKTRLAPIREEQLITSAKSPQKPVKPPAGDCCGSSCNPCVMDLYREELKCWKECWTDIQTETENAAPKDNLLQDQSDSSTDVVSGHRKMPGSFECPWPQVQVYRTATLLISSASAIHNRQKYCTMNPALSNTDQSAPDGDGADHEFAIYNDLIYFAAAEIKRRRKGSRFTLERDIAWLKTWKNTYENFDMDVVSLSTSDNSESSDTEASNADNVVWNKIDPTSSVHALLNTPEVKQPIQRGRLTILHWWSLGVFVSALLSWMLWSRISASVMTKITEDDPRYPKVTKYIIL</sequence>
<keyword evidence="2" id="KW-1133">Transmembrane helix</keyword>
<gene>
    <name evidence="4" type="ORF">FH972_023558</name>
</gene>
<organism evidence="4 5">
    <name type="scientific">Carpinus fangiana</name>
    <dbReference type="NCBI Taxonomy" id="176857"/>
    <lineage>
        <taxon>Eukaryota</taxon>
        <taxon>Viridiplantae</taxon>
        <taxon>Streptophyta</taxon>
        <taxon>Embryophyta</taxon>
        <taxon>Tracheophyta</taxon>
        <taxon>Spermatophyta</taxon>
        <taxon>Magnoliopsida</taxon>
        <taxon>eudicotyledons</taxon>
        <taxon>Gunneridae</taxon>
        <taxon>Pentapetalae</taxon>
        <taxon>rosids</taxon>
        <taxon>fabids</taxon>
        <taxon>Fagales</taxon>
        <taxon>Betulaceae</taxon>
        <taxon>Carpinus</taxon>
    </lineage>
</organism>
<accession>A0A5N6KVW9</accession>
<feature type="compositionally biased region" description="Low complexity" evidence="1">
    <location>
        <begin position="91"/>
        <end position="105"/>
    </location>
</feature>
<feature type="compositionally biased region" description="Polar residues" evidence="1">
    <location>
        <begin position="1"/>
        <end position="19"/>
    </location>
</feature>
<dbReference type="Proteomes" id="UP000327013">
    <property type="component" value="Unassembled WGS sequence"/>
</dbReference>
<keyword evidence="5" id="KW-1185">Reference proteome</keyword>
<reference evidence="4 5" key="1">
    <citation type="submission" date="2019-06" db="EMBL/GenBank/DDBJ databases">
        <title>A chromosomal-level reference genome of Carpinus fangiana (Coryloideae, Betulaceae).</title>
        <authorList>
            <person name="Yang X."/>
            <person name="Wang Z."/>
            <person name="Zhang L."/>
            <person name="Hao G."/>
            <person name="Liu J."/>
            <person name="Yang Y."/>
        </authorList>
    </citation>
    <scope>NUCLEOTIDE SEQUENCE [LARGE SCALE GENOMIC DNA]</scope>
    <source>
        <strain evidence="4">Cfa_2016G</strain>
        <tissue evidence="4">Leaf</tissue>
    </source>
</reference>
<dbReference type="Pfam" id="PF09791">
    <property type="entry name" value="Oxidored-like"/>
    <property type="match status" value="1"/>
</dbReference>
<proteinExistence type="predicted"/>
<feature type="region of interest" description="Disordered" evidence="1">
    <location>
        <begin position="1"/>
        <end position="22"/>
    </location>
</feature>
<dbReference type="AlphaFoldDB" id="A0A5N6KVW9"/>
<evidence type="ECO:0000313" key="5">
    <source>
        <dbReference type="Proteomes" id="UP000327013"/>
    </source>
</evidence>
<keyword evidence="2" id="KW-0812">Transmembrane</keyword>
<evidence type="ECO:0000256" key="1">
    <source>
        <dbReference type="SAM" id="MobiDB-lite"/>
    </source>
</evidence>
<evidence type="ECO:0000259" key="3">
    <source>
        <dbReference type="Pfam" id="PF09791"/>
    </source>
</evidence>
<evidence type="ECO:0000256" key="2">
    <source>
        <dbReference type="SAM" id="Phobius"/>
    </source>
</evidence>
<dbReference type="InterPro" id="IPR019180">
    <property type="entry name" value="Oxidoreductase-like_N"/>
</dbReference>
<feature type="transmembrane region" description="Helical" evidence="2">
    <location>
        <begin position="267"/>
        <end position="286"/>
    </location>
</feature>
<keyword evidence="2" id="KW-0472">Membrane</keyword>
<name>A0A5N6KVW9_9ROSI</name>